<dbReference type="EMBL" id="DXGI01000246">
    <property type="protein sequence ID" value="HIW78796.1"/>
    <property type="molecule type" value="Genomic_DNA"/>
</dbReference>
<gene>
    <name evidence="1" type="ORF">H9874_06595</name>
</gene>
<dbReference type="AlphaFoldDB" id="A0A9D1U9S6"/>
<evidence type="ECO:0000313" key="1">
    <source>
        <dbReference type="EMBL" id="HIW78796.1"/>
    </source>
</evidence>
<dbReference type="InterPro" id="IPR004195">
    <property type="entry name" value="Head_decoration_D"/>
</dbReference>
<dbReference type="Proteomes" id="UP000824264">
    <property type="component" value="Unassembled WGS sequence"/>
</dbReference>
<dbReference type="Pfam" id="PF02924">
    <property type="entry name" value="HDPD"/>
    <property type="match status" value="1"/>
</dbReference>
<evidence type="ECO:0000313" key="2">
    <source>
        <dbReference type="Proteomes" id="UP000824264"/>
    </source>
</evidence>
<reference evidence="1" key="2">
    <citation type="submission" date="2021-04" db="EMBL/GenBank/DDBJ databases">
        <authorList>
            <person name="Gilroy R."/>
        </authorList>
    </citation>
    <scope>NUCLEOTIDE SEQUENCE</scope>
    <source>
        <strain evidence="1">ChiSxjej5B17-1746</strain>
    </source>
</reference>
<proteinExistence type="predicted"/>
<protein>
    <submittedName>
        <fullName evidence="1">Head decoration protein</fullName>
    </submittedName>
</protein>
<sequence>MPLEHKIYDAPELLGELLLFEINPAYSRESVTLKTPATSLPMGTLIVENADGTFQAWTPTDTDVAGILLRDVPASPSNTDAPALRRGALVSTFMLKWPADTAEEKKKAALAALETIGIIAR</sequence>
<comment type="caution">
    <text evidence="1">The sequence shown here is derived from an EMBL/GenBank/DDBJ whole genome shotgun (WGS) entry which is preliminary data.</text>
</comment>
<reference evidence="1" key="1">
    <citation type="journal article" date="2021" name="PeerJ">
        <title>Extensive microbial diversity within the chicken gut microbiome revealed by metagenomics and culture.</title>
        <authorList>
            <person name="Gilroy R."/>
            <person name="Ravi A."/>
            <person name="Getino M."/>
            <person name="Pursley I."/>
            <person name="Horton D.L."/>
            <person name="Alikhan N.F."/>
            <person name="Baker D."/>
            <person name="Gharbi K."/>
            <person name="Hall N."/>
            <person name="Watson M."/>
            <person name="Adriaenssens E.M."/>
            <person name="Foster-Nyarko E."/>
            <person name="Jarju S."/>
            <person name="Secka A."/>
            <person name="Antonio M."/>
            <person name="Oren A."/>
            <person name="Chaudhuri R.R."/>
            <person name="La Ragione R."/>
            <person name="Hildebrand F."/>
            <person name="Pallen M.J."/>
        </authorList>
    </citation>
    <scope>NUCLEOTIDE SEQUENCE</scope>
    <source>
        <strain evidence="1">ChiSxjej5B17-1746</strain>
    </source>
</reference>
<name>A0A9D1U9S6_9BACT</name>
<accession>A0A9D1U9S6</accession>
<dbReference type="Gene3D" id="2.40.300.10">
    <property type="entry name" value="Head decoration protein D"/>
    <property type="match status" value="1"/>
</dbReference>
<organism evidence="1 2">
    <name type="scientific">Candidatus Bilophila faecipullorum</name>
    <dbReference type="NCBI Taxonomy" id="2838482"/>
    <lineage>
        <taxon>Bacteria</taxon>
        <taxon>Pseudomonadati</taxon>
        <taxon>Thermodesulfobacteriota</taxon>
        <taxon>Desulfovibrionia</taxon>
        <taxon>Desulfovibrionales</taxon>
        <taxon>Desulfovibrionaceae</taxon>
        <taxon>Bilophila</taxon>
    </lineage>
</organism>